<sequence>MSFDNNNFNNDPNAFGASGRGARASDSTWNNDPTTNTTDFTDTHLGQTAQAQQHGLSQTQRGTANAFDNPTTRGHSGTAGSGGIGSTAYPGDTQNTNVPGTGTTGTARTGFGRTGSGTQWDDDNAGVGSGVKTFGSGGPGPASTERNWDNKGTAGGGNQFASSEAGRTGKPSMGDRVKGGMEKVAGKVAGRTDMVERGQERQR</sequence>
<name>A0A8K0UJ15_9AGAR</name>
<comment type="caution">
    <text evidence="2">The sequence shown here is derived from an EMBL/GenBank/DDBJ whole genome shotgun (WGS) entry which is preliminary data.</text>
</comment>
<accession>A0A8K0UJ15</accession>
<feature type="compositionally biased region" description="Low complexity" evidence="1">
    <location>
        <begin position="100"/>
        <end position="111"/>
    </location>
</feature>
<reference evidence="2" key="1">
    <citation type="journal article" date="2021" name="New Phytol.">
        <title>Evolutionary innovations through gain and loss of genes in the ectomycorrhizal Boletales.</title>
        <authorList>
            <person name="Wu G."/>
            <person name="Miyauchi S."/>
            <person name="Morin E."/>
            <person name="Kuo A."/>
            <person name="Drula E."/>
            <person name="Varga T."/>
            <person name="Kohler A."/>
            <person name="Feng B."/>
            <person name="Cao Y."/>
            <person name="Lipzen A."/>
            <person name="Daum C."/>
            <person name="Hundley H."/>
            <person name="Pangilinan J."/>
            <person name="Johnson J."/>
            <person name="Barry K."/>
            <person name="LaButti K."/>
            <person name="Ng V."/>
            <person name="Ahrendt S."/>
            <person name="Min B."/>
            <person name="Choi I.G."/>
            <person name="Park H."/>
            <person name="Plett J.M."/>
            <person name="Magnuson J."/>
            <person name="Spatafora J.W."/>
            <person name="Nagy L.G."/>
            <person name="Henrissat B."/>
            <person name="Grigoriev I.V."/>
            <person name="Yang Z.L."/>
            <person name="Xu J."/>
            <person name="Martin F.M."/>
        </authorList>
    </citation>
    <scope>NUCLEOTIDE SEQUENCE</scope>
    <source>
        <strain evidence="2">KKN 215</strain>
    </source>
</reference>
<proteinExistence type="predicted"/>
<feature type="region of interest" description="Disordered" evidence="1">
    <location>
        <begin position="1"/>
        <end position="203"/>
    </location>
</feature>
<keyword evidence="3" id="KW-1185">Reference proteome</keyword>
<evidence type="ECO:0000313" key="3">
    <source>
        <dbReference type="Proteomes" id="UP000813824"/>
    </source>
</evidence>
<feature type="compositionally biased region" description="Low complexity" evidence="1">
    <location>
        <begin position="1"/>
        <end position="40"/>
    </location>
</feature>
<dbReference type="Proteomes" id="UP000813824">
    <property type="component" value="Unassembled WGS sequence"/>
</dbReference>
<protein>
    <submittedName>
        <fullName evidence="2">Uncharacterized protein</fullName>
    </submittedName>
</protein>
<evidence type="ECO:0000256" key="1">
    <source>
        <dbReference type="SAM" id="MobiDB-lite"/>
    </source>
</evidence>
<evidence type="ECO:0000313" key="2">
    <source>
        <dbReference type="EMBL" id="KAH8091001.1"/>
    </source>
</evidence>
<organism evidence="2 3">
    <name type="scientific">Cristinia sonorae</name>
    <dbReference type="NCBI Taxonomy" id="1940300"/>
    <lineage>
        <taxon>Eukaryota</taxon>
        <taxon>Fungi</taxon>
        <taxon>Dikarya</taxon>
        <taxon>Basidiomycota</taxon>
        <taxon>Agaricomycotina</taxon>
        <taxon>Agaricomycetes</taxon>
        <taxon>Agaricomycetidae</taxon>
        <taxon>Agaricales</taxon>
        <taxon>Pleurotineae</taxon>
        <taxon>Stephanosporaceae</taxon>
        <taxon>Cristinia</taxon>
    </lineage>
</organism>
<feature type="compositionally biased region" description="Basic and acidic residues" evidence="1">
    <location>
        <begin position="193"/>
        <end position="203"/>
    </location>
</feature>
<gene>
    <name evidence="2" type="ORF">BXZ70DRAFT_488866</name>
</gene>
<dbReference type="EMBL" id="JAEVFJ010000037">
    <property type="protein sequence ID" value="KAH8091001.1"/>
    <property type="molecule type" value="Genomic_DNA"/>
</dbReference>
<dbReference type="AlphaFoldDB" id="A0A8K0UJ15"/>
<feature type="compositionally biased region" description="Polar residues" evidence="1">
    <location>
        <begin position="44"/>
        <end position="70"/>
    </location>
</feature>
<feature type="compositionally biased region" description="Basic and acidic residues" evidence="1">
    <location>
        <begin position="173"/>
        <end position="185"/>
    </location>
</feature>
<dbReference type="OrthoDB" id="3170343at2759"/>